<dbReference type="SMART" id="SM00248">
    <property type="entry name" value="ANK"/>
    <property type="match status" value="14"/>
</dbReference>
<evidence type="ECO:0000256" key="2">
    <source>
        <dbReference type="ARBA" id="ARBA00023043"/>
    </source>
</evidence>
<dbReference type="Pfam" id="PF13637">
    <property type="entry name" value="Ank_4"/>
    <property type="match status" value="1"/>
</dbReference>
<feature type="domain" description="SOCS box" evidence="4">
    <location>
        <begin position="356"/>
        <end position="395"/>
    </location>
</feature>
<dbReference type="PROSITE" id="PS50088">
    <property type="entry name" value="ANK_REPEAT"/>
    <property type="match status" value="8"/>
</dbReference>
<evidence type="ECO:0000256" key="1">
    <source>
        <dbReference type="ARBA" id="ARBA00022737"/>
    </source>
</evidence>
<dbReference type="InterPro" id="IPR036770">
    <property type="entry name" value="Ankyrin_rpt-contain_sf"/>
</dbReference>
<dbReference type="Proteomes" id="UP000242188">
    <property type="component" value="Unassembled WGS sequence"/>
</dbReference>
<dbReference type="SUPFAM" id="SSF48403">
    <property type="entry name" value="Ankyrin repeat"/>
    <property type="match status" value="2"/>
</dbReference>
<organism evidence="5 6">
    <name type="scientific">Mizuhopecten yessoensis</name>
    <name type="common">Japanese scallop</name>
    <name type="synonym">Patinopecten yessoensis</name>
    <dbReference type="NCBI Taxonomy" id="6573"/>
    <lineage>
        <taxon>Eukaryota</taxon>
        <taxon>Metazoa</taxon>
        <taxon>Spiralia</taxon>
        <taxon>Lophotrochozoa</taxon>
        <taxon>Mollusca</taxon>
        <taxon>Bivalvia</taxon>
        <taxon>Autobranchia</taxon>
        <taxon>Pteriomorphia</taxon>
        <taxon>Pectinida</taxon>
        <taxon>Pectinoidea</taxon>
        <taxon>Pectinidae</taxon>
        <taxon>Mizuhopecten</taxon>
    </lineage>
</organism>
<keyword evidence="2 3" id="KW-0040">ANK repeat</keyword>
<keyword evidence="1" id="KW-0677">Repeat</keyword>
<feature type="repeat" description="ANK" evidence="3">
    <location>
        <begin position="469"/>
        <end position="501"/>
    </location>
</feature>
<evidence type="ECO:0000256" key="3">
    <source>
        <dbReference type="PROSITE-ProRule" id="PRU00023"/>
    </source>
</evidence>
<dbReference type="Gene3D" id="1.10.750.20">
    <property type="entry name" value="SOCS box"/>
    <property type="match status" value="1"/>
</dbReference>
<feature type="repeat" description="ANK" evidence="3">
    <location>
        <begin position="102"/>
        <end position="134"/>
    </location>
</feature>
<feature type="repeat" description="ANK" evidence="3">
    <location>
        <begin position="502"/>
        <end position="534"/>
    </location>
</feature>
<comment type="caution">
    <text evidence="5">The sequence shown here is derived from an EMBL/GenBank/DDBJ whole genome shotgun (WGS) entry which is preliminary data.</text>
</comment>
<feature type="repeat" description="ANK" evidence="3">
    <location>
        <begin position="436"/>
        <end position="468"/>
    </location>
</feature>
<dbReference type="Pfam" id="PF07525">
    <property type="entry name" value="SOCS_box"/>
    <property type="match status" value="1"/>
</dbReference>
<feature type="repeat" description="ANK" evidence="3">
    <location>
        <begin position="69"/>
        <end position="101"/>
    </location>
</feature>
<feature type="repeat" description="ANK" evidence="3">
    <location>
        <begin position="135"/>
        <end position="167"/>
    </location>
</feature>
<dbReference type="PROSITE" id="PS50297">
    <property type="entry name" value="ANK_REP_REGION"/>
    <property type="match status" value="6"/>
</dbReference>
<dbReference type="InterPro" id="IPR002110">
    <property type="entry name" value="Ankyrin_rpt"/>
</dbReference>
<dbReference type="PANTHER" id="PTHR24198">
    <property type="entry name" value="ANKYRIN REPEAT AND PROTEIN KINASE DOMAIN-CONTAINING PROTEIN"/>
    <property type="match status" value="1"/>
</dbReference>
<name>A0A210QT92_MIZYE</name>
<feature type="repeat" description="ANK" evidence="3">
    <location>
        <begin position="209"/>
        <end position="241"/>
    </location>
</feature>
<evidence type="ECO:0000259" key="4">
    <source>
        <dbReference type="SMART" id="SM00969"/>
    </source>
</evidence>
<dbReference type="Gene3D" id="1.25.40.20">
    <property type="entry name" value="Ankyrin repeat-containing domain"/>
    <property type="match status" value="3"/>
</dbReference>
<evidence type="ECO:0000313" key="5">
    <source>
        <dbReference type="EMBL" id="OWF51948.1"/>
    </source>
</evidence>
<dbReference type="EMBL" id="NEDP02002015">
    <property type="protein sequence ID" value="OWF51948.1"/>
    <property type="molecule type" value="Genomic_DNA"/>
</dbReference>
<dbReference type="PANTHER" id="PTHR24198:SF165">
    <property type="entry name" value="ANKYRIN REPEAT-CONTAINING PROTEIN-RELATED"/>
    <property type="match status" value="1"/>
</dbReference>
<dbReference type="AlphaFoldDB" id="A0A210QT92"/>
<feature type="repeat" description="ANK" evidence="3">
    <location>
        <begin position="535"/>
        <end position="567"/>
    </location>
</feature>
<dbReference type="OrthoDB" id="194358at2759"/>
<accession>A0A210QT92</accession>
<protein>
    <submittedName>
        <fullName evidence="5">Ankyrin-3</fullName>
    </submittedName>
</protein>
<dbReference type="InterPro" id="IPR001496">
    <property type="entry name" value="SOCS_box"/>
</dbReference>
<dbReference type="CDD" id="cd03716">
    <property type="entry name" value="SOCS_ASB_like"/>
    <property type="match status" value="1"/>
</dbReference>
<proteinExistence type="predicted"/>
<sequence>MDVKCLHEQIRAGDVKAVRRLTSNSVDVNKVYCRDTAFSLALDQQNVNCDIVNLLLSCSQFDPNSKNHFDRTPLFCAAKLGNIDIVNHLLTLGVHVDQADLEGVTPLGATAWYDAAEVADALIRAGADVNLCNKRGESPLLRACSNKSFNVAKVLMENGCDVNKQALDFQSPLMECIPSSFCTRHPCDMTELLSLLLKHNCDTNLQDRCGCSALHLAVERNQLLSACILAENGCDMALRNNDGLTAMHIAISPGRQNFKFASCLISYGCDLHTIFPEIDSDNGPIALILKGMTTSQMSPKATSTERRLLLKLLLSDLDHFRLCKGKLKKLMDDHVRDNGLHSDLDTVAKFCLDRSPDSLQGISRRKVRRSLGQRIIQKVHTLPLCASIKHFLTFGLNHCQTNPTRLLELQLAVKNGHVKKILEMQKSGVDANFPFLGNTPLLVAVEHGQDASMQALISGGADPNVHGFEGDSVLHIAARFGRESMVDYFIQYGCDVNAENKKGNLPIHDACQSGNFLSAQLLLSKGSLISLPDNCGIYPIHYIAASGDLETIRCILAKDSSVNMVDTLGNTPLHLAASNGILYLRQNIHLPWLYSSELTMNLDMMNIIHSDKKTLGSAAKASRRHKEIVEELINMRSDKARENTTGQTALSVAQEFGCLDYFQMEDTNLT</sequence>
<dbReference type="SMART" id="SM00969">
    <property type="entry name" value="SOCS_box"/>
    <property type="match status" value="1"/>
</dbReference>
<dbReference type="Pfam" id="PF12796">
    <property type="entry name" value="Ank_2"/>
    <property type="match status" value="4"/>
</dbReference>
<evidence type="ECO:0000313" key="6">
    <source>
        <dbReference type="Proteomes" id="UP000242188"/>
    </source>
</evidence>
<dbReference type="STRING" id="6573.A0A210QT92"/>
<keyword evidence="6" id="KW-1185">Reference proteome</keyword>
<gene>
    <name evidence="5" type="ORF">KP79_PYT18476</name>
</gene>
<reference evidence="5 6" key="1">
    <citation type="journal article" date="2017" name="Nat. Ecol. Evol.">
        <title>Scallop genome provides insights into evolution of bilaterian karyotype and development.</title>
        <authorList>
            <person name="Wang S."/>
            <person name="Zhang J."/>
            <person name="Jiao W."/>
            <person name="Li J."/>
            <person name="Xun X."/>
            <person name="Sun Y."/>
            <person name="Guo X."/>
            <person name="Huan P."/>
            <person name="Dong B."/>
            <person name="Zhang L."/>
            <person name="Hu X."/>
            <person name="Sun X."/>
            <person name="Wang J."/>
            <person name="Zhao C."/>
            <person name="Wang Y."/>
            <person name="Wang D."/>
            <person name="Huang X."/>
            <person name="Wang R."/>
            <person name="Lv J."/>
            <person name="Li Y."/>
            <person name="Zhang Z."/>
            <person name="Liu B."/>
            <person name="Lu W."/>
            <person name="Hui Y."/>
            <person name="Liang J."/>
            <person name="Zhou Z."/>
            <person name="Hou R."/>
            <person name="Li X."/>
            <person name="Liu Y."/>
            <person name="Li H."/>
            <person name="Ning X."/>
            <person name="Lin Y."/>
            <person name="Zhao L."/>
            <person name="Xing Q."/>
            <person name="Dou J."/>
            <person name="Li Y."/>
            <person name="Mao J."/>
            <person name="Guo H."/>
            <person name="Dou H."/>
            <person name="Li T."/>
            <person name="Mu C."/>
            <person name="Jiang W."/>
            <person name="Fu Q."/>
            <person name="Fu X."/>
            <person name="Miao Y."/>
            <person name="Liu J."/>
            <person name="Yu Q."/>
            <person name="Li R."/>
            <person name="Liao H."/>
            <person name="Li X."/>
            <person name="Kong Y."/>
            <person name="Jiang Z."/>
            <person name="Chourrout D."/>
            <person name="Li R."/>
            <person name="Bao Z."/>
        </authorList>
    </citation>
    <scope>NUCLEOTIDE SEQUENCE [LARGE SCALE GENOMIC DNA]</scope>
    <source>
        <strain evidence="5 6">PY_sf001</strain>
    </source>
</reference>